<sequence>MKLGYVTVSTVLVSCRGLFPDPYNIQRVSKINLCVYERTFGLKDVVTRGPWHRDEEIYIQQALK</sequence>
<accession>A0ABD2C6C5</accession>
<comment type="caution">
    <text evidence="1">The sequence shown here is derived from an EMBL/GenBank/DDBJ whole genome shotgun (WGS) entry which is preliminary data.</text>
</comment>
<proteinExistence type="predicted"/>
<dbReference type="PROSITE" id="PS51257">
    <property type="entry name" value="PROKAR_LIPOPROTEIN"/>
    <property type="match status" value="1"/>
</dbReference>
<dbReference type="Proteomes" id="UP001607302">
    <property type="component" value="Unassembled WGS sequence"/>
</dbReference>
<evidence type="ECO:0000313" key="1">
    <source>
        <dbReference type="EMBL" id="KAL2740597.1"/>
    </source>
</evidence>
<protein>
    <submittedName>
        <fullName evidence="1">Uncharacterized protein</fullName>
    </submittedName>
</protein>
<name>A0ABD2C6C5_VESSQ</name>
<gene>
    <name evidence="1" type="ORF">V1478_000738</name>
</gene>
<keyword evidence="2" id="KW-1185">Reference proteome</keyword>
<reference evidence="1 2" key="1">
    <citation type="journal article" date="2024" name="Ann. Entomol. Soc. Am.">
        <title>Genomic analyses of the southern and eastern yellowjacket wasps (Hymenoptera: Vespidae) reveal evolutionary signatures of social life.</title>
        <authorList>
            <person name="Catto M.A."/>
            <person name="Caine P.B."/>
            <person name="Orr S.E."/>
            <person name="Hunt B.G."/>
            <person name="Goodisman M.A.D."/>
        </authorList>
    </citation>
    <scope>NUCLEOTIDE SEQUENCE [LARGE SCALE GENOMIC DNA]</scope>
    <source>
        <strain evidence="1">233</strain>
        <tissue evidence="1">Head and thorax</tissue>
    </source>
</reference>
<evidence type="ECO:0000313" key="2">
    <source>
        <dbReference type="Proteomes" id="UP001607302"/>
    </source>
</evidence>
<organism evidence="1 2">
    <name type="scientific">Vespula squamosa</name>
    <name type="common">Southern yellow jacket</name>
    <name type="synonym">Wasp</name>
    <dbReference type="NCBI Taxonomy" id="30214"/>
    <lineage>
        <taxon>Eukaryota</taxon>
        <taxon>Metazoa</taxon>
        <taxon>Ecdysozoa</taxon>
        <taxon>Arthropoda</taxon>
        <taxon>Hexapoda</taxon>
        <taxon>Insecta</taxon>
        <taxon>Pterygota</taxon>
        <taxon>Neoptera</taxon>
        <taxon>Endopterygota</taxon>
        <taxon>Hymenoptera</taxon>
        <taxon>Apocrita</taxon>
        <taxon>Aculeata</taxon>
        <taxon>Vespoidea</taxon>
        <taxon>Vespidae</taxon>
        <taxon>Vespinae</taxon>
        <taxon>Vespula</taxon>
    </lineage>
</organism>
<dbReference type="AlphaFoldDB" id="A0ABD2C6C5"/>
<dbReference type="EMBL" id="JAUDFV010000020">
    <property type="protein sequence ID" value="KAL2740597.1"/>
    <property type="molecule type" value="Genomic_DNA"/>
</dbReference>